<dbReference type="InterPro" id="IPR051704">
    <property type="entry name" value="FAD_aromatic-hydroxylase"/>
</dbReference>
<evidence type="ECO:0000313" key="3">
    <source>
        <dbReference type="Proteomes" id="UP001373496"/>
    </source>
</evidence>
<sequence>MPSPTVLVSGASIAGPTTASWLARAGYEVTVVERFAALRDDGQNIDVRGAAREVLRRMGLEDAALAAGTGEQGTVFLGEGGRELARFPASTDDTSGPTAEMEILRGRLGELLHDHTRDAVRYLFDDQIAGLAQDLDGVDVSFASGREERFDLVVLAEGVSSRSRDLVFPAASREYLGMVIAYLTIPRQDDDTDWWRWYVAGRGRGVNLRPDDVGTIRASLNVITETRGLDDQPREVQVAALRRAFAGAGWQTDRVLAALDDAPFYLEDLAQVHLDSWSTGRIALVGDAAWCATPVSGIGTTLALTGAYTLAAALAGNTDHRTAFAEYEQRMRPFVDKGQSLPPGVPQVANPRTELGRRAFGAVLRVAASPLAAKVGGVAGRFTTPPADKYELPAWPAA</sequence>
<dbReference type="PANTHER" id="PTHR46865:SF2">
    <property type="entry name" value="MONOOXYGENASE"/>
    <property type="match status" value="1"/>
</dbReference>
<dbReference type="Gene3D" id="3.50.50.60">
    <property type="entry name" value="FAD/NAD(P)-binding domain"/>
    <property type="match status" value="1"/>
</dbReference>
<gene>
    <name evidence="2" type="ORF">UXQ13_11825</name>
</gene>
<comment type="caution">
    <text evidence="2">The sequence shown here is derived from an EMBL/GenBank/DDBJ whole genome shotgun (WGS) entry which is preliminary data.</text>
</comment>
<dbReference type="EMBL" id="JBAPLV010000011">
    <property type="protein sequence ID" value="MEI4279153.1"/>
    <property type="molecule type" value="Genomic_DNA"/>
</dbReference>
<dbReference type="Proteomes" id="UP001373496">
    <property type="component" value="Unassembled WGS sequence"/>
</dbReference>
<dbReference type="Gene3D" id="3.30.9.10">
    <property type="entry name" value="D-Amino Acid Oxidase, subunit A, domain 2"/>
    <property type="match status" value="1"/>
</dbReference>
<name>A0ABU8E675_9ACTN</name>
<protein>
    <submittedName>
        <fullName evidence="2">FAD-dependent monooxygenase</fullName>
    </submittedName>
</protein>
<proteinExistence type="predicted"/>
<accession>A0ABU8E675</accession>
<dbReference type="RefSeq" id="WP_336392347.1">
    <property type="nucleotide sequence ID" value="NZ_JBAPLV010000011.1"/>
</dbReference>
<dbReference type="Pfam" id="PF01494">
    <property type="entry name" value="FAD_binding_3"/>
    <property type="match status" value="1"/>
</dbReference>
<dbReference type="PRINTS" id="PR00420">
    <property type="entry name" value="RNGMNOXGNASE"/>
</dbReference>
<dbReference type="SUPFAM" id="SSF51905">
    <property type="entry name" value="FAD/NAD(P)-binding domain"/>
    <property type="match status" value="1"/>
</dbReference>
<dbReference type="GO" id="GO:0004497">
    <property type="term" value="F:monooxygenase activity"/>
    <property type="evidence" value="ECO:0007669"/>
    <property type="project" value="UniProtKB-KW"/>
</dbReference>
<dbReference type="PANTHER" id="PTHR46865">
    <property type="entry name" value="OXIDOREDUCTASE-RELATED"/>
    <property type="match status" value="1"/>
</dbReference>
<dbReference type="InterPro" id="IPR036188">
    <property type="entry name" value="FAD/NAD-bd_sf"/>
</dbReference>
<keyword evidence="2" id="KW-0560">Oxidoreductase</keyword>
<dbReference type="InterPro" id="IPR002938">
    <property type="entry name" value="FAD-bd"/>
</dbReference>
<organism evidence="2 3">
    <name type="scientific">Klenkia terrae</name>
    <dbReference type="NCBI Taxonomy" id="1052259"/>
    <lineage>
        <taxon>Bacteria</taxon>
        <taxon>Bacillati</taxon>
        <taxon>Actinomycetota</taxon>
        <taxon>Actinomycetes</taxon>
        <taxon>Geodermatophilales</taxon>
        <taxon>Geodermatophilaceae</taxon>
        <taxon>Klenkia</taxon>
    </lineage>
</organism>
<feature type="domain" description="FAD-binding" evidence="1">
    <location>
        <begin position="5"/>
        <end position="335"/>
    </location>
</feature>
<reference evidence="2 3" key="1">
    <citation type="submission" date="2024-03" db="EMBL/GenBank/DDBJ databases">
        <title>Draft genome sequence of Klenkia terrae.</title>
        <authorList>
            <person name="Duangmal K."/>
            <person name="Chantavorakit T."/>
        </authorList>
    </citation>
    <scope>NUCLEOTIDE SEQUENCE [LARGE SCALE GENOMIC DNA]</scope>
    <source>
        <strain evidence="2 3">JCM 17786</strain>
    </source>
</reference>
<keyword evidence="2" id="KW-0503">Monooxygenase</keyword>
<evidence type="ECO:0000259" key="1">
    <source>
        <dbReference type="Pfam" id="PF01494"/>
    </source>
</evidence>
<evidence type="ECO:0000313" key="2">
    <source>
        <dbReference type="EMBL" id="MEI4279153.1"/>
    </source>
</evidence>
<keyword evidence="3" id="KW-1185">Reference proteome</keyword>